<dbReference type="GO" id="GO:0005737">
    <property type="term" value="C:cytoplasm"/>
    <property type="evidence" value="ECO:0007669"/>
    <property type="project" value="TreeGrafter"/>
</dbReference>
<dbReference type="CDD" id="cd07067">
    <property type="entry name" value="HP_PGM_like"/>
    <property type="match status" value="1"/>
</dbReference>
<sequence>MPPTLVLIRHAQALHNADRVNGATFRDPGLSQLGRQQSVQLREHLKSHLLGDKKADLIVVSPMRRTLETCLIALDSLVADGVRVEPDARWQELWEKPCDTGSPASELSIEFPQIDFSGLGPAYPDKTSPAGAQYRYGKAEVFARAQSALKDLYNRPEKLIVVVSHSGFLRVVTSGTQFANSDYRLFDFVTDEPRNDSDDDRYELVESELTRGAGGMGLSRGEIKNVYWGVA</sequence>
<organism evidence="1 2">
    <name type="scientific">Podospora didyma</name>
    <dbReference type="NCBI Taxonomy" id="330526"/>
    <lineage>
        <taxon>Eukaryota</taxon>
        <taxon>Fungi</taxon>
        <taxon>Dikarya</taxon>
        <taxon>Ascomycota</taxon>
        <taxon>Pezizomycotina</taxon>
        <taxon>Sordariomycetes</taxon>
        <taxon>Sordariomycetidae</taxon>
        <taxon>Sordariales</taxon>
        <taxon>Podosporaceae</taxon>
        <taxon>Podospora</taxon>
    </lineage>
</organism>
<name>A0AAE0NQM2_9PEZI</name>
<dbReference type="Proteomes" id="UP001285441">
    <property type="component" value="Unassembled WGS sequence"/>
</dbReference>
<keyword evidence="2" id="KW-1185">Reference proteome</keyword>
<dbReference type="AlphaFoldDB" id="A0AAE0NQM2"/>
<comment type="caution">
    <text evidence="1">The sequence shown here is derived from an EMBL/GenBank/DDBJ whole genome shotgun (WGS) entry which is preliminary data.</text>
</comment>
<reference evidence="1" key="2">
    <citation type="submission" date="2023-06" db="EMBL/GenBank/DDBJ databases">
        <authorList>
            <consortium name="Lawrence Berkeley National Laboratory"/>
            <person name="Haridas S."/>
            <person name="Hensen N."/>
            <person name="Bonometti L."/>
            <person name="Westerberg I."/>
            <person name="Brannstrom I.O."/>
            <person name="Guillou S."/>
            <person name="Cros-Aarteil S."/>
            <person name="Calhoun S."/>
            <person name="Kuo A."/>
            <person name="Mondo S."/>
            <person name="Pangilinan J."/>
            <person name="Riley R."/>
            <person name="LaButti K."/>
            <person name="Andreopoulos B."/>
            <person name="Lipzen A."/>
            <person name="Chen C."/>
            <person name="Yanf M."/>
            <person name="Daum C."/>
            <person name="Ng V."/>
            <person name="Clum A."/>
            <person name="Steindorff A."/>
            <person name="Ohm R."/>
            <person name="Martin F."/>
            <person name="Silar P."/>
            <person name="Natvig D."/>
            <person name="Lalanne C."/>
            <person name="Gautier V."/>
            <person name="Ament-velasquez S.L."/>
            <person name="Kruys A."/>
            <person name="Hutchinson M.I."/>
            <person name="Powell A.J."/>
            <person name="Barry K."/>
            <person name="Miller A.N."/>
            <person name="Grigoriev I.V."/>
            <person name="Debuchy R."/>
            <person name="Gladieux P."/>
            <person name="Thoren M.H."/>
            <person name="Johannesson H."/>
        </authorList>
    </citation>
    <scope>NUCLEOTIDE SEQUENCE</scope>
    <source>
        <strain evidence="1">CBS 232.78</strain>
    </source>
</reference>
<protein>
    <submittedName>
        <fullName evidence="1">Histidine phosphatase superfamily</fullName>
    </submittedName>
</protein>
<dbReference type="SMART" id="SM00855">
    <property type="entry name" value="PGAM"/>
    <property type="match status" value="1"/>
</dbReference>
<dbReference type="InterPro" id="IPR050275">
    <property type="entry name" value="PGM_Phosphatase"/>
</dbReference>
<evidence type="ECO:0000313" key="1">
    <source>
        <dbReference type="EMBL" id="KAK3385879.1"/>
    </source>
</evidence>
<dbReference type="Pfam" id="PF00300">
    <property type="entry name" value="His_Phos_1"/>
    <property type="match status" value="1"/>
</dbReference>
<dbReference type="InterPro" id="IPR029033">
    <property type="entry name" value="His_PPase_superfam"/>
</dbReference>
<dbReference type="GO" id="GO:0016791">
    <property type="term" value="F:phosphatase activity"/>
    <property type="evidence" value="ECO:0007669"/>
    <property type="project" value="TreeGrafter"/>
</dbReference>
<dbReference type="EMBL" id="JAULSW010000004">
    <property type="protein sequence ID" value="KAK3385879.1"/>
    <property type="molecule type" value="Genomic_DNA"/>
</dbReference>
<dbReference type="PANTHER" id="PTHR48100:SF24">
    <property type="entry name" value="PHOSPHOGLYCERATE MUTASE"/>
    <property type="match status" value="1"/>
</dbReference>
<reference evidence="1" key="1">
    <citation type="journal article" date="2023" name="Mol. Phylogenet. Evol.">
        <title>Genome-scale phylogeny and comparative genomics of the fungal order Sordariales.</title>
        <authorList>
            <person name="Hensen N."/>
            <person name="Bonometti L."/>
            <person name="Westerberg I."/>
            <person name="Brannstrom I.O."/>
            <person name="Guillou S."/>
            <person name="Cros-Aarteil S."/>
            <person name="Calhoun S."/>
            <person name="Haridas S."/>
            <person name="Kuo A."/>
            <person name="Mondo S."/>
            <person name="Pangilinan J."/>
            <person name="Riley R."/>
            <person name="LaButti K."/>
            <person name="Andreopoulos B."/>
            <person name="Lipzen A."/>
            <person name="Chen C."/>
            <person name="Yan M."/>
            <person name="Daum C."/>
            <person name="Ng V."/>
            <person name="Clum A."/>
            <person name="Steindorff A."/>
            <person name="Ohm R.A."/>
            <person name="Martin F."/>
            <person name="Silar P."/>
            <person name="Natvig D.O."/>
            <person name="Lalanne C."/>
            <person name="Gautier V."/>
            <person name="Ament-Velasquez S.L."/>
            <person name="Kruys A."/>
            <person name="Hutchinson M.I."/>
            <person name="Powell A.J."/>
            <person name="Barry K."/>
            <person name="Miller A.N."/>
            <person name="Grigoriev I.V."/>
            <person name="Debuchy R."/>
            <person name="Gladieux P."/>
            <person name="Hiltunen Thoren M."/>
            <person name="Johannesson H."/>
        </authorList>
    </citation>
    <scope>NUCLEOTIDE SEQUENCE</scope>
    <source>
        <strain evidence="1">CBS 232.78</strain>
    </source>
</reference>
<evidence type="ECO:0000313" key="2">
    <source>
        <dbReference type="Proteomes" id="UP001285441"/>
    </source>
</evidence>
<dbReference type="Gene3D" id="3.40.50.1240">
    <property type="entry name" value="Phosphoglycerate mutase-like"/>
    <property type="match status" value="1"/>
</dbReference>
<dbReference type="InterPro" id="IPR013078">
    <property type="entry name" value="His_Pase_superF_clade-1"/>
</dbReference>
<accession>A0AAE0NQM2</accession>
<gene>
    <name evidence="1" type="ORF">B0H63DRAFT_473770</name>
</gene>
<dbReference type="PANTHER" id="PTHR48100">
    <property type="entry name" value="BROAD-SPECIFICITY PHOSPHATASE YOR283W-RELATED"/>
    <property type="match status" value="1"/>
</dbReference>
<proteinExistence type="predicted"/>
<dbReference type="SUPFAM" id="SSF53254">
    <property type="entry name" value="Phosphoglycerate mutase-like"/>
    <property type="match status" value="1"/>
</dbReference>